<name>A0ABD5WGH6_9EURY</name>
<dbReference type="SUPFAM" id="SSF57802">
    <property type="entry name" value="Rubredoxin-like"/>
    <property type="match status" value="1"/>
</dbReference>
<dbReference type="RefSeq" id="WP_284032830.1">
    <property type="nucleotide sequence ID" value="NZ_CP126154.1"/>
</dbReference>
<evidence type="ECO:0000313" key="2">
    <source>
        <dbReference type="EMBL" id="MFC7069909.1"/>
    </source>
</evidence>
<dbReference type="InterPro" id="IPR055554">
    <property type="entry name" value="DUF7130"/>
</dbReference>
<dbReference type="EMBL" id="JBHTAH010000007">
    <property type="protein sequence ID" value="MFC7069909.1"/>
    <property type="molecule type" value="Genomic_DNA"/>
</dbReference>
<evidence type="ECO:0000259" key="1">
    <source>
        <dbReference type="Pfam" id="PF23458"/>
    </source>
</evidence>
<evidence type="ECO:0000313" key="3">
    <source>
        <dbReference type="Proteomes" id="UP001596461"/>
    </source>
</evidence>
<protein>
    <recommendedName>
        <fullName evidence="1">DUF7130 domain-containing protein</fullName>
    </recommendedName>
</protein>
<dbReference type="Proteomes" id="UP001596461">
    <property type="component" value="Unassembled WGS sequence"/>
</dbReference>
<dbReference type="Pfam" id="PF23458">
    <property type="entry name" value="DUF7130"/>
    <property type="match status" value="1"/>
</dbReference>
<dbReference type="AlphaFoldDB" id="A0ABD5WGH6"/>
<organism evidence="2 3">
    <name type="scientific">Halobaculum lipolyticum</name>
    <dbReference type="NCBI Taxonomy" id="3032001"/>
    <lineage>
        <taxon>Archaea</taxon>
        <taxon>Methanobacteriati</taxon>
        <taxon>Methanobacteriota</taxon>
        <taxon>Stenosarchaea group</taxon>
        <taxon>Halobacteria</taxon>
        <taxon>Halobacteriales</taxon>
        <taxon>Haloferacaceae</taxon>
        <taxon>Halobaculum</taxon>
    </lineage>
</organism>
<keyword evidence="3" id="KW-1185">Reference proteome</keyword>
<reference evidence="2 3" key="1">
    <citation type="journal article" date="2019" name="Int. J. Syst. Evol. Microbiol.">
        <title>The Global Catalogue of Microorganisms (GCM) 10K type strain sequencing project: providing services to taxonomists for standard genome sequencing and annotation.</title>
        <authorList>
            <consortium name="The Broad Institute Genomics Platform"/>
            <consortium name="The Broad Institute Genome Sequencing Center for Infectious Disease"/>
            <person name="Wu L."/>
            <person name="Ma J."/>
        </authorList>
    </citation>
    <scope>NUCLEOTIDE SEQUENCE [LARGE SCALE GENOMIC DNA]</scope>
    <source>
        <strain evidence="2 3">DT31</strain>
    </source>
</reference>
<dbReference type="GeneID" id="81124718"/>
<comment type="caution">
    <text evidence="2">The sequence shown here is derived from an EMBL/GenBank/DDBJ whole genome shotgun (WGS) entry which is preliminary data.</text>
</comment>
<feature type="domain" description="DUF7130" evidence="1">
    <location>
        <begin position="10"/>
        <end position="97"/>
    </location>
</feature>
<sequence length="97" mass="10631">MSEELPPVGLGQRVFTESGRELGTVRGFDEDGVYITTRDGIASLSIEHQRAGHEFGEGELVWRCSDCGEVGDLADGLPGACPNCDAPREHLYYWTED</sequence>
<accession>A0ABD5WGH6</accession>
<proteinExistence type="predicted"/>
<gene>
    <name evidence="2" type="ORF">ACFQL9_09670</name>
</gene>